<comment type="similarity">
    <text evidence="7">Belongs to the inorganic carbon transporter (TC 9.A.2) DabB family.</text>
</comment>
<keyword evidence="3 7" id="KW-1003">Cell membrane</keyword>
<keyword evidence="2 7" id="KW-0813">Transport</keyword>
<organism evidence="10 11">
    <name type="scientific">Thiohalorhabdus denitrificans</name>
    <dbReference type="NCBI Taxonomy" id="381306"/>
    <lineage>
        <taxon>Bacteria</taxon>
        <taxon>Pseudomonadati</taxon>
        <taxon>Pseudomonadota</taxon>
        <taxon>Gammaproteobacteria</taxon>
        <taxon>Thiohalorhabdales</taxon>
        <taxon>Thiohalorhabdaceae</taxon>
        <taxon>Thiohalorhabdus</taxon>
    </lineage>
</organism>
<feature type="transmembrane region" description="Helical" evidence="7">
    <location>
        <begin position="462"/>
        <end position="483"/>
    </location>
</feature>
<proteinExistence type="inferred from homology"/>
<dbReference type="PATRIC" id="fig|381306.5.peg.1817"/>
<keyword evidence="11" id="KW-1185">Reference proteome</keyword>
<feature type="domain" description="NADH:quinone oxidoreductase/Mrp antiporter transmembrane" evidence="9">
    <location>
        <begin position="128"/>
        <end position="347"/>
    </location>
</feature>
<dbReference type="EMBL" id="FMUN01000001">
    <property type="protein sequence ID" value="SCX74976.1"/>
    <property type="molecule type" value="Genomic_DNA"/>
</dbReference>
<feature type="transmembrane region" description="Helical" evidence="7">
    <location>
        <begin position="42"/>
        <end position="61"/>
    </location>
</feature>
<evidence type="ECO:0000256" key="8">
    <source>
        <dbReference type="RuleBase" id="RU000320"/>
    </source>
</evidence>
<dbReference type="GO" id="GO:0012505">
    <property type="term" value="C:endomembrane system"/>
    <property type="evidence" value="ECO:0007669"/>
    <property type="project" value="UniProtKB-SubCell"/>
</dbReference>
<evidence type="ECO:0000259" key="9">
    <source>
        <dbReference type="Pfam" id="PF00361"/>
    </source>
</evidence>
<dbReference type="AlphaFoldDB" id="A0A0N8PMN7"/>
<dbReference type="OrthoDB" id="9811798at2"/>
<dbReference type="PRINTS" id="PR01434">
    <property type="entry name" value="NADHDHGNASE5"/>
</dbReference>
<keyword evidence="6 7" id="KW-0472">Membrane</keyword>
<evidence type="ECO:0000256" key="1">
    <source>
        <dbReference type="ARBA" id="ARBA00004127"/>
    </source>
</evidence>
<dbReference type="InterPro" id="IPR046396">
    <property type="entry name" value="Transporter_DabB"/>
</dbReference>
<protein>
    <recommendedName>
        <fullName evidence="7">Probable inorganic carbon transporter subunit DabB</fullName>
    </recommendedName>
</protein>
<dbReference type="GO" id="GO:0003954">
    <property type="term" value="F:NADH dehydrogenase activity"/>
    <property type="evidence" value="ECO:0007669"/>
    <property type="project" value="TreeGrafter"/>
</dbReference>
<comment type="function">
    <text evidence="7">Part of an energy-coupled inorganic carbon pump.</text>
</comment>
<dbReference type="GO" id="GO:0015990">
    <property type="term" value="P:electron transport coupled proton transport"/>
    <property type="evidence" value="ECO:0007669"/>
    <property type="project" value="TreeGrafter"/>
</dbReference>
<dbReference type="Proteomes" id="UP000183104">
    <property type="component" value="Unassembled WGS sequence"/>
</dbReference>
<feature type="transmembrane region" description="Helical" evidence="7">
    <location>
        <begin position="81"/>
        <end position="102"/>
    </location>
</feature>
<sequence length="522" mass="55227">MTYSALQAPELWLLLAPLQMALVGLVSSRVANRIPLGMGRAVQGSAALVLVFWMAAVGTAASPGGAPGLLTGVVQADRVTLVILPLVATLVAIAGGFSIRYLAGEAEQGRFFRWLALTAGGFLLAVVAGNILLFMLAMLVTSTYLYRLLTFYHQRIRAQMVAHKKLLFSRTADACLLSASVLLAFGLGTLSFDGIAAEARAASELPWQATLSAWLIVAYAVLKSGQFPFHGWLLQVMEAPTPVSAMLHAGIVYSGAILVLRTHELLLAEGAALTLLVLVGLVTAVIASLAMLTQTAIKSSLAWSTAGQLGFMLMELGLGLFVLGLLHLLTHSLYKAHAFLSAGSIVDQLRAPAAPAKGKPGAGAWLLTVAGGAVIAFGMAAIWGVTPANEPALIALGVILTVASAQLLLPAGSGQVDGGFLARLIGLTVMVSGAYFALHKGFAHAFAEALRPIPEAASTGQYLLLILVAAAFLGLSFFQNVLIHRDGQPWLRRLYVHFYNGLYTDQPVERLVYRVWPARFRK</sequence>
<evidence type="ECO:0000256" key="4">
    <source>
        <dbReference type="ARBA" id="ARBA00022692"/>
    </source>
</evidence>
<dbReference type="STRING" id="381306.AN478_13290"/>
<feature type="transmembrane region" description="Helical" evidence="7">
    <location>
        <begin position="364"/>
        <end position="385"/>
    </location>
</feature>
<comment type="subunit">
    <text evidence="7">Forms a complex with DabA.</text>
</comment>
<comment type="subcellular location">
    <subcellularLocation>
        <location evidence="7">Cell membrane</location>
        <topology evidence="7">Multi-pass membrane protein</topology>
    </subcellularLocation>
    <subcellularLocation>
        <location evidence="1">Endomembrane system</location>
        <topology evidence="1">Multi-pass membrane protein</topology>
    </subcellularLocation>
    <subcellularLocation>
        <location evidence="8">Membrane</location>
        <topology evidence="8">Multi-pass membrane protein</topology>
    </subcellularLocation>
</comment>
<evidence type="ECO:0000256" key="3">
    <source>
        <dbReference type="ARBA" id="ARBA00022475"/>
    </source>
</evidence>
<feature type="transmembrane region" description="Helical" evidence="7">
    <location>
        <begin position="114"/>
        <end position="147"/>
    </location>
</feature>
<feature type="transmembrane region" description="Helical" evidence="7">
    <location>
        <begin position="421"/>
        <end position="442"/>
    </location>
</feature>
<dbReference type="InterPro" id="IPR003945">
    <property type="entry name" value="NU5C-like"/>
</dbReference>
<dbReference type="PANTHER" id="PTHR42829">
    <property type="entry name" value="NADH-UBIQUINONE OXIDOREDUCTASE CHAIN 5"/>
    <property type="match status" value="1"/>
</dbReference>
<evidence type="ECO:0000256" key="2">
    <source>
        <dbReference type="ARBA" id="ARBA00022448"/>
    </source>
</evidence>
<dbReference type="GO" id="GO:0008137">
    <property type="term" value="F:NADH dehydrogenase (ubiquinone) activity"/>
    <property type="evidence" value="ECO:0007669"/>
    <property type="project" value="InterPro"/>
</dbReference>
<dbReference type="HAMAP" id="MF_00862">
    <property type="entry name" value="DabB"/>
    <property type="match status" value="1"/>
</dbReference>
<feature type="transmembrane region" description="Helical" evidence="7">
    <location>
        <begin position="309"/>
        <end position="329"/>
    </location>
</feature>
<evidence type="ECO:0000313" key="10">
    <source>
        <dbReference type="EMBL" id="SCX74976.1"/>
    </source>
</evidence>
<dbReference type="GO" id="GO:0042773">
    <property type="term" value="P:ATP synthesis coupled electron transport"/>
    <property type="evidence" value="ECO:0007669"/>
    <property type="project" value="InterPro"/>
</dbReference>
<keyword evidence="5 7" id="KW-1133">Transmembrane helix</keyword>
<reference evidence="11" key="1">
    <citation type="submission" date="2016-10" db="EMBL/GenBank/DDBJ databases">
        <authorList>
            <person name="Varghese N."/>
        </authorList>
    </citation>
    <scope>NUCLEOTIDE SEQUENCE [LARGE SCALE GENOMIC DNA]</scope>
    <source>
        <strain evidence="11">HL 19</strain>
    </source>
</reference>
<name>A0A0N8PMN7_9GAMM</name>
<feature type="transmembrane region" description="Helical" evidence="7">
    <location>
        <begin position="391"/>
        <end position="409"/>
    </location>
</feature>
<evidence type="ECO:0000256" key="5">
    <source>
        <dbReference type="ARBA" id="ARBA00022989"/>
    </source>
</evidence>
<evidence type="ECO:0000256" key="7">
    <source>
        <dbReference type="HAMAP-Rule" id="MF_00862"/>
    </source>
</evidence>
<evidence type="ECO:0000313" key="11">
    <source>
        <dbReference type="Proteomes" id="UP000183104"/>
    </source>
</evidence>
<dbReference type="Pfam" id="PF00361">
    <property type="entry name" value="Proton_antipo_M"/>
    <property type="match status" value="1"/>
</dbReference>
<dbReference type="RefSeq" id="WP_054967083.1">
    <property type="nucleotide sequence ID" value="NZ_FMUN01000001.1"/>
</dbReference>
<dbReference type="PANTHER" id="PTHR42829:SF1">
    <property type="entry name" value="INORGANIC CARBON TRANSPORTER SUBUNIT DABB-RELATED"/>
    <property type="match status" value="1"/>
</dbReference>
<feature type="transmembrane region" description="Helical" evidence="7">
    <location>
        <begin position="12"/>
        <end position="30"/>
    </location>
</feature>
<feature type="transmembrane region" description="Helical" evidence="7">
    <location>
        <begin position="272"/>
        <end position="297"/>
    </location>
</feature>
<gene>
    <name evidence="7" type="primary">dabB</name>
    <name evidence="10" type="ORF">SAMN05661077_0192</name>
</gene>
<feature type="transmembrane region" description="Helical" evidence="7">
    <location>
        <begin position="167"/>
        <end position="192"/>
    </location>
</feature>
<accession>A0A0N8PMN7</accession>
<dbReference type="GO" id="GO:0005886">
    <property type="term" value="C:plasma membrane"/>
    <property type="evidence" value="ECO:0007669"/>
    <property type="project" value="UniProtKB-SubCell"/>
</dbReference>
<dbReference type="InterPro" id="IPR001750">
    <property type="entry name" value="ND/Mrp_TM"/>
</dbReference>
<feature type="transmembrane region" description="Helical" evidence="7">
    <location>
        <begin position="242"/>
        <end position="260"/>
    </location>
</feature>
<keyword evidence="4 7" id="KW-0812">Transmembrane</keyword>
<evidence type="ECO:0000256" key="6">
    <source>
        <dbReference type="ARBA" id="ARBA00023136"/>
    </source>
</evidence>